<evidence type="ECO:0000256" key="2">
    <source>
        <dbReference type="SAM" id="MobiDB-lite"/>
    </source>
</evidence>
<dbReference type="Gene3D" id="2.130.10.130">
    <property type="entry name" value="Integrin alpha, N-terminal"/>
    <property type="match status" value="1"/>
</dbReference>
<keyword evidence="6" id="KW-1185">Reference proteome</keyword>
<protein>
    <submittedName>
        <fullName evidence="5">VCBS repeat domain-containing M23 family metallopeptidase</fullName>
    </submittedName>
</protein>
<dbReference type="SUPFAM" id="SSF69318">
    <property type="entry name" value="Integrin alpha N-terminal domain"/>
    <property type="match status" value="2"/>
</dbReference>
<dbReference type="PANTHER" id="PTHR46580">
    <property type="entry name" value="SENSOR KINASE-RELATED"/>
    <property type="match status" value="1"/>
</dbReference>
<dbReference type="KEGG" id="bbae:FRD01_21730"/>
<dbReference type="InterPro" id="IPR011055">
    <property type="entry name" value="Dup_hybrid_motif"/>
</dbReference>
<feature type="domain" description="M23ase beta-sheet core" evidence="4">
    <location>
        <begin position="57"/>
        <end position="156"/>
    </location>
</feature>
<dbReference type="Proteomes" id="UP000321595">
    <property type="component" value="Chromosome"/>
</dbReference>
<feature type="region of interest" description="Disordered" evidence="2">
    <location>
        <begin position="719"/>
        <end position="747"/>
    </location>
</feature>
<dbReference type="Pfam" id="PF11617">
    <property type="entry name" value="Cu-binding_MopE"/>
    <property type="match status" value="3"/>
</dbReference>
<evidence type="ECO:0000256" key="1">
    <source>
        <dbReference type="ARBA" id="ARBA00022729"/>
    </source>
</evidence>
<organism evidence="5 6">
    <name type="scientific">Microvenator marinus</name>
    <dbReference type="NCBI Taxonomy" id="2600177"/>
    <lineage>
        <taxon>Bacteria</taxon>
        <taxon>Deltaproteobacteria</taxon>
        <taxon>Bradymonadales</taxon>
        <taxon>Microvenatoraceae</taxon>
        <taxon>Microvenator</taxon>
    </lineage>
</organism>
<dbReference type="Gene3D" id="2.40.128.340">
    <property type="match status" value="1"/>
</dbReference>
<gene>
    <name evidence="5" type="ORF">FRD01_21730</name>
</gene>
<dbReference type="Pfam" id="PF01551">
    <property type="entry name" value="Peptidase_M23"/>
    <property type="match status" value="1"/>
</dbReference>
<proteinExistence type="predicted"/>
<sequence>MMRWILCLLTLFVTMELSAQVKMRRPFNNNVAFNYGYDNRGGSGCTDWNCGGHCYDGHTGTDFPIPLGTDVLVTANSTVVSTYNGCADYGSYGNTCGGRCGNHVKVRYGDGTTSVYCHMKRNSIVVSTGQSLSCGQKIGQSASSGSSTGPHLHLGWTASSTRDVFRGACTSSPGAWNQQNGYRQAVGTACSCVPSAEVCDGRDNDCDGQVDEGVKNACGQCGQVPAEVCDGQDNDCNGEVDDQEVCEIDWMNQRSETYAPAISTDVNGDGKADVCGRGSRGVWCHLANEVGFEPAPSAHATLSDEGNWDQAKYYSTVRMGDIDGDGKADLCARAGAMVYCWSFGEEEWSRVEGPTLSDESGWGKVEHYSTIRLTDINGDGRQDICARAAAGMRCWLSTTEGFSGSLAGPEWSNAAGFNMAKYYGTLRTGDINGDGKDDLCIRGPEGMTCALSDGEGFGEEFAGPAFSDANGWGHMKYWTSIRLADVNGDGMADICARSSSSLRCHFSEGTAFGEAVEVAALSDESGWGDVSNYATLRVGDINADGAKDLCIRANAKIICYAWSGAEFQRFDGPEWSDEDGWNSPKYYDTIRLADFDGDNRADICGRSPNGWTCVNATGEGFSEVSLLDEFTDGGGWDAKQYYTTIQYGGPACKLVETCNGRDDDCNGQVDDQPVDEGLPCELETPEHCMRGELTCSSGGLECVAVRDIFNPECVAQDPENNGGGVITDPDSPYNNGQDPTGEATPPQIQAEGAFCSSTQAQNPWLLFLALGWFFRRRIVAK</sequence>
<dbReference type="SUPFAM" id="SSF51261">
    <property type="entry name" value="Duplicated hybrid motif"/>
    <property type="match status" value="1"/>
</dbReference>
<dbReference type="InterPro" id="IPR021655">
    <property type="entry name" value="Put_metal-bd"/>
</dbReference>
<evidence type="ECO:0000256" key="3">
    <source>
        <dbReference type="SAM" id="SignalP"/>
    </source>
</evidence>
<dbReference type="AlphaFoldDB" id="A0A5B8XWK2"/>
<dbReference type="InterPro" id="IPR016047">
    <property type="entry name" value="M23ase_b-sheet_dom"/>
</dbReference>
<dbReference type="OrthoDB" id="5477513at2"/>
<feature type="chain" id="PRO_5022855811" evidence="3">
    <location>
        <begin position="20"/>
        <end position="781"/>
    </location>
</feature>
<reference evidence="5 6" key="1">
    <citation type="submission" date="2019-08" db="EMBL/GenBank/DDBJ databases">
        <authorList>
            <person name="Liang Q."/>
        </authorList>
    </citation>
    <scope>NUCLEOTIDE SEQUENCE [LARGE SCALE GENOMIC DNA]</scope>
    <source>
        <strain evidence="5 6">V1718</strain>
    </source>
</reference>
<keyword evidence="1 3" id="KW-0732">Signal</keyword>
<dbReference type="CDD" id="cd12797">
    <property type="entry name" value="M23_peptidase"/>
    <property type="match status" value="1"/>
</dbReference>
<evidence type="ECO:0000259" key="4">
    <source>
        <dbReference type="Pfam" id="PF01551"/>
    </source>
</evidence>
<dbReference type="InterPro" id="IPR013517">
    <property type="entry name" value="FG-GAP"/>
</dbReference>
<name>A0A5B8XWK2_9DELT</name>
<evidence type="ECO:0000313" key="6">
    <source>
        <dbReference type="Proteomes" id="UP000321595"/>
    </source>
</evidence>
<dbReference type="EMBL" id="CP042467">
    <property type="protein sequence ID" value="QED29804.1"/>
    <property type="molecule type" value="Genomic_DNA"/>
</dbReference>
<dbReference type="InterPro" id="IPR028994">
    <property type="entry name" value="Integrin_alpha_N"/>
</dbReference>
<accession>A0A5B8XWK2</accession>
<dbReference type="RefSeq" id="WP_146963037.1">
    <property type="nucleotide sequence ID" value="NZ_CP042467.1"/>
</dbReference>
<feature type="signal peptide" evidence="3">
    <location>
        <begin position="1"/>
        <end position="19"/>
    </location>
</feature>
<evidence type="ECO:0000313" key="5">
    <source>
        <dbReference type="EMBL" id="QED29804.1"/>
    </source>
</evidence>
<dbReference type="Pfam" id="PF13517">
    <property type="entry name" value="FG-GAP_3"/>
    <property type="match status" value="2"/>
</dbReference>
<dbReference type="Gene3D" id="2.70.70.10">
    <property type="entry name" value="Glucose Permease (Domain IIA)"/>
    <property type="match status" value="1"/>
</dbReference>